<name>A0ABR1PNV4_DIAER</name>
<dbReference type="PANTHER" id="PTHR19305:SF9">
    <property type="entry name" value="SYNAPTOSOMAL-ASSOCIATED PROTEIN 29"/>
    <property type="match status" value="1"/>
</dbReference>
<gene>
    <name evidence="4" type="primary">SEC9</name>
    <name evidence="4" type="ORF">SLS63_000941</name>
</gene>
<dbReference type="SMART" id="SM00397">
    <property type="entry name" value="t_SNARE"/>
    <property type="match status" value="1"/>
</dbReference>
<sequence>MATPVISLPTAVDSSPLLTIGDEKPDKGGQVGQATKLSTALGQATADQQDTSDSDDQDLEGEKKLEVQADKSDSDNETLEGEKEVEPPADVAAAADTAPNGTKRLAPARPRPAASTKHGTGSTKTQGTDAKKQQKGASDAAPRTADAGLETAADATDAGAHDKSRLPFRRNKNGPRKGGKQKEKGALGRAREKREGRGQILTASGWLAVPDATIRVMLLKMGLFSKKKKEPVEENPYANPITPYQQARNEVHQQKAGGFGGPGAPGGLPSNPRMNSFASSTAPPPYQSPSVASDSSRFGDEKYGNQNGYGKNRYDNDNASAFSANQSRSGGYGGFGDDAGTNELFGGASSRYVPPQQGESPSVRSPPNGSASFQSPPSRYDNDPSKGTLLGNAQDRYNPLPPTARQEGAAEDDEYGGYGAPRELTEEEKDEQAVQGIKDETKALRRAGAETTGRIKNLTYGIREQAAASAARMGEQGDRLRRADQNLNTAAAQSRLAEENTKELIRVDGSMFSGFRVTTKSAREKADQAKLEQYRQDKKAAQDNRSQTYQANQRMEDTFSATNRPKPKLLGADRQARKKDFSFENDSEDEELEDTIDRDLDDVHDALGDIKTYALGLNREISDQNELLGRMNEKSDAVDDHVRMNREKLNRFR</sequence>
<feature type="compositionally biased region" description="Acidic residues" evidence="2">
    <location>
        <begin position="583"/>
        <end position="594"/>
    </location>
</feature>
<reference evidence="4 5" key="1">
    <citation type="submission" date="2024-02" db="EMBL/GenBank/DDBJ databases">
        <title>De novo assembly and annotation of 12 fungi associated with fruit tree decline syndrome in Ontario, Canada.</title>
        <authorList>
            <person name="Sulman M."/>
            <person name="Ellouze W."/>
            <person name="Ilyukhin E."/>
        </authorList>
    </citation>
    <scope>NUCLEOTIDE SEQUENCE [LARGE SCALE GENOMIC DNA]</scope>
    <source>
        <strain evidence="4 5">M169</strain>
    </source>
</reference>
<proteinExistence type="inferred from homology"/>
<feature type="compositionally biased region" description="Acidic residues" evidence="2">
    <location>
        <begin position="50"/>
        <end position="59"/>
    </location>
</feature>
<feature type="compositionally biased region" description="Polar residues" evidence="2">
    <location>
        <begin position="272"/>
        <end position="281"/>
    </location>
</feature>
<evidence type="ECO:0000256" key="1">
    <source>
        <dbReference type="ARBA" id="ARBA00009480"/>
    </source>
</evidence>
<evidence type="ECO:0000256" key="2">
    <source>
        <dbReference type="SAM" id="MobiDB-lite"/>
    </source>
</evidence>
<feature type="region of interest" description="Disordered" evidence="2">
    <location>
        <begin position="227"/>
        <end position="449"/>
    </location>
</feature>
<protein>
    <submittedName>
        <fullName evidence="4">Protein transport protein S9 plasma membrane t-SNARE</fullName>
    </submittedName>
</protein>
<dbReference type="Proteomes" id="UP001430848">
    <property type="component" value="Unassembled WGS sequence"/>
</dbReference>
<organism evidence="4 5">
    <name type="scientific">Diaporthe eres</name>
    <name type="common">Phomopsis oblonga</name>
    <dbReference type="NCBI Taxonomy" id="83184"/>
    <lineage>
        <taxon>Eukaryota</taxon>
        <taxon>Fungi</taxon>
        <taxon>Dikarya</taxon>
        <taxon>Ascomycota</taxon>
        <taxon>Pezizomycotina</taxon>
        <taxon>Sordariomycetes</taxon>
        <taxon>Sordariomycetidae</taxon>
        <taxon>Diaporthales</taxon>
        <taxon>Diaporthaceae</taxon>
        <taxon>Diaporthe</taxon>
        <taxon>Diaporthe eres species complex</taxon>
    </lineage>
</organism>
<dbReference type="EMBL" id="JAKNSF020000002">
    <property type="protein sequence ID" value="KAK7741387.1"/>
    <property type="molecule type" value="Genomic_DNA"/>
</dbReference>
<feature type="compositionally biased region" description="Polar residues" evidence="2">
    <location>
        <begin position="543"/>
        <end position="563"/>
    </location>
</feature>
<feature type="compositionally biased region" description="Polar residues" evidence="2">
    <location>
        <begin position="357"/>
        <end position="377"/>
    </location>
</feature>
<feature type="compositionally biased region" description="Basic and acidic residues" evidence="2">
    <location>
        <begin position="60"/>
        <end position="86"/>
    </location>
</feature>
<evidence type="ECO:0000259" key="3">
    <source>
        <dbReference type="PROSITE" id="PS50192"/>
    </source>
</evidence>
<evidence type="ECO:0000313" key="4">
    <source>
        <dbReference type="EMBL" id="KAK7741387.1"/>
    </source>
</evidence>
<feature type="compositionally biased region" description="Basic and acidic residues" evidence="2">
    <location>
        <begin position="521"/>
        <end position="542"/>
    </location>
</feature>
<dbReference type="PROSITE" id="PS50192">
    <property type="entry name" value="T_SNARE"/>
    <property type="match status" value="1"/>
</dbReference>
<evidence type="ECO:0000313" key="5">
    <source>
        <dbReference type="Proteomes" id="UP001430848"/>
    </source>
</evidence>
<feature type="compositionally biased region" description="Basic residues" evidence="2">
    <location>
        <begin position="166"/>
        <end position="179"/>
    </location>
</feature>
<feature type="region of interest" description="Disordered" evidence="2">
    <location>
        <begin position="1"/>
        <end position="201"/>
    </location>
</feature>
<feature type="compositionally biased region" description="Low complexity" evidence="2">
    <location>
        <begin position="144"/>
        <end position="158"/>
    </location>
</feature>
<dbReference type="CDD" id="cd15857">
    <property type="entry name" value="SNARE_SEC9C"/>
    <property type="match status" value="1"/>
</dbReference>
<dbReference type="SUPFAM" id="SSF58038">
    <property type="entry name" value="SNARE fusion complex"/>
    <property type="match status" value="2"/>
</dbReference>
<keyword evidence="5" id="KW-1185">Reference proteome</keyword>
<feature type="compositionally biased region" description="Low complexity" evidence="2">
    <location>
        <begin position="104"/>
        <end position="114"/>
    </location>
</feature>
<feature type="compositionally biased region" description="Gly residues" evidence="2">
    <location>
        <begin position="257"/>
        <end position="266"/>
    </location>
</feature>
<accession>A0ABR1PNV4</accession>
<feature type="compositionally biased region" description="Polar residues" evidence="2">
    <location>
        <begin position="32"/>
        <end position="42"/>
    </location>
</feature>
<feature type="region of interest" description="Disordered" evidence="2">
    <location>
        <begin position="518"/>
        <end position="597"/>
    </location>
</feature>
<dbReference type="Gene3D" id="1.20.5.110">
    <property type="match status" value="2"/>
</dbReference>
<dbReference type="InterPro" id="IPR000727">
    <property type="entry name" value="T_SNARE_dom"/>
</dbReference>
<comment type="caution">
    <text evidence="4">The sequence shown here is derived from an EMBL/GenBank/DDBJ whole genome shotgun (WGS) entry which is preliminary data.</text>
</comment>
<feature type="compositionally biased region" description="Basic and acidic residues" evidence="2">
    <location>
        <begin position="180"/>
        <end position="197"/>
    </location>
</feature>
<feature type="domain" description="T-SNARE coiled-coil homology" evidence="3">
    <location>
        <begin position="590"/>
        <end position="652"/>
    </location>
</feature>
<dbReference type="PANTHER" id="PTHR19305">
    <property type="entry name" value="SYNAPTOSOMAL ASSOCIATED PROTEIN"/>
    <property type="match status" value="1"/>
</dbReference>
<comment type="similarity">
    <text evidence="1">Belongs to the SNAP-25 family.</text>
</comment>
<feature type="compositionally biased region" description="Polar residues" evidence="2">
    <location>
        <begin position="117"/>
        <end position="128"/>
    </location>
</feature>
<feature type="compositionally biased region" description="Polar residues" evidence="2">
    <location>
        <begin position="317"/>
        <end position="329"/>
    </location>
</feature>